<comment type="function">
    <text evidence="6">H(+)-stimulated, divalent metal cation uptake system.</text>
</comment>
<keyword evidence="6" id="KW-0406">Ion transport</keyword>
<dbReference type="AlphaFoldDB" id="A0A286GY16"/>
<dbReference type="EMBL" id="OCNK01000003">
    <property type="protein sequence ID" value="SOE00076.1"/>
    <property type="molecule type" value="Genomic_DNA"/>
</dbReference>
<comment type="subcellular location">
    <subcellularLocation>
        <location evidence="6">Cell membrane</location>
        <topology evidence="6">Multi-pass membrane protein</topology>
    </subcellularLocation>
    <subcellularLocation>
        <location evidence="1">Membrane</location>
        <topology evidence="1">Multi-pass membrane protein</topology>
    </subcellularLocation>
</comment>
<name>A0A286GY16_9ACTN</name>
<dbReference type="PRINTS" id="PR00447">
    <property type="entry name" value="NATRESASSCMP"/>
</dbReference>
<dbReference type="NCBIfam" id="TIGR01197">
    <property type="entry name" value="nramp"/>
    <property type="match status" value="1"/>
</dbReference>
<dbReference type="NCBIfam" id="NF001923">
    <property type="entry name" value="PRK00701.1"/>
    <property type="match status" value="1"/>
</dbReference>
<keyword evidence="8" id="KW-1185">Reference proteome</keyword>
<dbReference type="HAMAP" id="MF_00221">
    <property type="entry name" value="NRAMP"/>
    <property type="match status" value="1"/>
</dbReference>
<dbReference type="NCBIfam" id="NF037982">
    <property type="entry name" value="Nramp_1"/>
    <property type="match status" value="1"/>
</dbReference>
<evidence type="ECO:0000256" key="5">
    <source>
        <dbReference type="ARBA" id="ARBA00023136"/>
    </source>
</evidence>
<keyword evidence="3 6" id="KW-0812">Transmembrane</keyword>
<comment type="similarity">
    <text evidence="6">Belongs to the NRAMP family.</text>
</comment>
<evidence type="ECO:0000256" key="3">
    <source>
        <dbReference type="ARBA" id="ARBA00022692"/>
    </source>
</evidence>
<dbReference type="RefSeq" id="WP_097184171.1">
    <property type="nucleotide sequence ID" value="NZ_OCNK01000003.1"/>
</dbReference>
<dbReference type="GO" id="GO:0034755">
    <property type="term" value="P:iron ion transmembrane transport"/>
    <property type="evidence" value="ECO:0007669"/>
    <property type="project" value="TreeGrafter"/>
</dbReference>
<keyword evidence="2 6" id="KW-0813">Transport</keyword>
<keyword evidence="5 6" id="KW-0472">Membrane</keyword>
<dbReference type="InterPro" id="IPR001046">
    <property type="entry name" value="NRAMP_fam"/>
</dbReference>
<evidence type="ECO:0000313" key="7">
    <source>
        <dbReference type="EMBL" id="SOE00076.1"/>
    </source>
</evidence>
<feature type="transmembrane region" description="Helical" evidence="6">
    <location>
        <begin position="143"/>
        <end position="161"/>
    </location>
</feature>
<feature type="transmembrane region" description="Helical" evidence="6">
    <location>
        <begin position="414"/>
        <end position="433"/>
    </location>
</feature>
<feature type="transmembrane region" description="Helical" evidence="6">
    <location>
        <begin position="213"/>
        <end position="231"/>
    </location>
</feature>
<dbReference type="GO" id="GO:0005384">
    <property type="term" value="F:manganese ion transmembrane transporter activity"/>
    <property type="evidence" value="ECO:0007669"/>
    <property type="project" value="TreeGrafter"/>
</dbReference>
<dbReference type="GO" id="GO:0005886">
    <property type="term" value="C:plasma membrane"/>
    <property type="evidence" value="ECO:0007669"/>
    <property type="project" value="UniProtKB-SubCell"/>
</dbReference>
<evidence type="ECO:0000313" key="8">
    <source>
        <dbReference type="Proteomes" id="UP000219482"/>
    </source>
</evidence>
<keyword evidence="6" id="KW-0769">Symport</keyword>
<dbReference type="GO" id="GO:0046872">
    <property type="term" value="F:metal ion binding"/>
    <property type="evidence" value="ECO:0007669"/>
    <property type="project" value="UniProtKB-UniRule"/>
</dbReference>
<accession>A0A286GY16</accession>
<feature type="transmembrane region" description="Helical" evidence="6">
    <location>
        <begin position="173"/>
        <end position="193"/>
    </location>
</feature>
<dbReference type="OrthoDB" id="9787548at2"/>
<dbReference type="PANTHER" id="PTHR11706:SF33">
    <property type="entry name" value="NATURAL RESISTANCE-ASSOCIATED MACROPHAGE PROTEIN 2"/>
    <property type="match status" value="1"/>
</dbReference>
<evidence type="ECO:0000256" key="2">
    <source>
        <dbReference type="ARBA" id="ARBA00022448"/>
    </source>
</evidence>
<protein>
    <recommendedName>
        <fullName evidence="6">Divalent metal cation transporter MntH</fullName>
    </recommendedName>
</protein>
<organism evidence="7 8">
    <name type="scientific">Blastococcus haudaquaticus</name>
    <dbReference type="NCBI Taxonomy" id="1938745"/>
    <lineage>
        <taxon>Bacteria</taxon>
        <taxon>Bacillati</taxon>
        <taxon>Actinomycetota</taxon>
        <taxon>Actinomycetes</taxon>
        <taxon>Geodermatophilales</taxon>
        <taxon>Geodermatophilaceae</taxon>
        <taxon>Blastococcus</taxon>
    </lineage>
</organism>
<sequence>MYLSKSEAALLPTALPPQLGAAPPRKPAPTSRRRLWPLLGPAFVASVAYVDPGNFATNFSGGASFGYTLLWVIVAANLMAMLIQSLTAKLGLATGRDLATLCRERLPRPVTRGLWLQAEAVAMATDLAEIVGGAVALNLLFGVPLPIGGVITAVVAFGLLATQSRGHRPFERVITGLLLVIGLGFGYTLVGSGVDVGGAAAGLVPSFAGPESLILATGILGATVMPHVIYVHSALTPGRYGDAVTAGRSTGGRRRLLRAQRIDVLVAMGFAGLINAAMLVIAAQLFTGTGMDGSLEAVHAGLGDQLGRGAGIVFGIALLASGFASSSVGTHAGQVVMAGFLRRRIPVLARRLITLAPALAVLLLGVDPTTALVWSQVVLCFGIPFALVPLLWLTSRRAVMGAWVNRRRTTAVGCVVAALIIGLNAHLLVQLAVG</sequence>
<feature type="transmembrane region" description="Helical" evidence="6">
    <location>
        <begin position="372"/>
        <end position="393"/>
    </location>
</feature>
<proteinExistence type="inferred from homology"/>
<dbReference type="PANTHER" id="PTHR11706">
    <property type="entry name" value="SOLUTE CARRIER PROTEIN FAMILY 11 MEMBER"/>
    <property type="match status" value="1"/>
</dbReference>
<dbReference type="Proteomes" id="UP000219482">
    <property type="component" value="Unassembled WGS sequence"/>
</dbReference>
<feature type="transmembrane region" description="Helical" evidence="6">
    <location>
        <begin position="70"/>
        <end position="92"/>
    </location>
</feature>
<feature type="transmembrane region" description="Helical" evidence="6">
    <location>
        <begin position="348"/>
        <end position="366"/>
    </location>
</feature>
<dbReference type="GO" id="GO:0015293">
    <property type="term" value="F:symporter activity"/>
    <property type="evidence" value="ECO:0007669"/>
    <property type="project" value="UniProtKB-UniRule"/>
</dbReference>
<evidence type="ECO:0000256" key="6">
    <source>
        <dbReference type="HAMAP-Rule" id="MF_00221"/>
    </source>
</evidence>
<keyword evidence="4 6" id="KW-1133">Transmembrane helix</keyword>
<evidence type="ECO:0000256" key="4">
    <source>
        <dbReference type="ARBA" id="ARBA00022989"/>
    </source>
</evidence>
<dbReference type="GO" id="GO:0015086">
    <property type="term" value="F:cadmium ion transmembrane transporter activity"/>
    <property type="evidence" value="ECO:0007669"/>
    <property type="project" value="TreeGrafter"/>
</dbReference>
<evidence type="ECO:0000256" key="1">
    <source>
        <dbReference type="ARBA" id="ARBA00004141"/>
    </source>
</evidence>
<feature type="transmembrane region" description="Helical" evidence="6">
    <location>
        <begin position="306"/>
        <end position="328"/>
    </location>
</feature>
<keyword evidence="6" id="KW-1003">Cell membrane</keyword>
<reference evidence="8" key="1">
    <citation type="submission" date="2017-09" db="EMBL/GenBank/DDBJ databases">
        <authorList>
            <person name="Varghese N."/>
            <person name="Submissions S."/>
        </authorList>
    </citation>
    <scope>NUCLEOTIDE SEQUENCE [LARGE SCALE GENOMIC DNA]</scope>
    <source>
        <strain evidence="8">DSM 44270</strain>
    </source>
</reference>
<dbReference type="Pfam" id="PF01566">
    <property type="entry name" value="Nramp"/>
    <property type="match status" value="1"/>
</dbReference>
<gene>
    <name evidence="6" type="primary">mntH</name>
    <name evidence="7" type="ORF">SAMN06272739_2386</name>
</gene>
<feature type="transmembrane region" description="Helical" evidence="6">
    <location>
        <begin position="264"/>
        <end position="286"/>
    </location>
</feature>